<feature type="domain" description="C2H2-type" evidence="9">
    <location>
        <begin position="317"/>
        <end position="344"/>
    </location>
</feature>
<keyword evidence="6" id="KW-0862">Zinc</keyword>
<dbReference type="SUPFAM" id="SSF57667">
    <property type="entry name" value="beta-beta-alpha zinc fingers"/>
    <property type="match status" value="4"/>
</dbReference>
<dbReference type="Proteomes" id="UP001178461">
    <property type="component" value="Chromosome 13"/>
</dbReference>
<keyword evidence="11" id="KW-1185">Reference proteome</keyword>
<feature type="region of interest" description="Disordered" evidence="8">
    <location>
        <begin position="809"/>
        <end position="833"/>
    </location>
</feature>
<dbReference type="GO" id="GO:0046785">
    <property type="term" value="P:microtubule polymerization"/>
    <property type="evidence" value="ECO:0007669"/>
    <property type="project" value="InterPro"/>
</dbReference>
<keyword evidence="4" id="KW-0479">Metal-binding</keyword>
<feature type="domain" description="C2H2-type" evidence="9">
    <location>
        <begin position="401"/>
        <end position="428"/>
    </location>
</feature>
<feature type="domain" description="C2H2-type" evidence="9">
    <location>
        <begin position="239"/>
        <end position="272"/>
    </location>
</feature>
<dbReference type="PANTHER" id="PTHR12932:SF21">
    <property type="entry name" value="TUBULIN POLYMERIZATION-PROMOTING PROTEIN FAMILY MEMBER 2"/>
    <property type="match status" value="1"/>
</dbReference>
<dbReference type="InterPro" id="IPR013087">
    <property type="entry name" value="Znf_C2H2_type"/>
</dbReference>
<dbReference type="PROSITE" id="PS50157">
    <property type="entry name" value="ZINC_FINGER_C2H2_2"/>
    <property type="match status" value="11"/>
</dbReference>
<evidence type="ECO:0000313" key="11">
    <source>
        <dbReference type="Proteomes" id="UP001178461"/>
    </source>
</evidence>
<evidence type="ECO:0000313" key="10">
    <source>
        <dbReference type="EMBL" id="CAI5790536.1"/>
    </source>
</evidence>
<keyword evidence="3" id="KW-0963">Cytoplasm</keyword>
<keyword evidence="5 7" id="KW-0863">Zinc-finger</keyword>
<feature type="domain" description="C2H2-type" evidence="9">
    <location>
        <begin position="200"/>
        <end position="229"/>
    </location>
</feature>
<dbReference type="GO" id="GO:0005737">
    <property type="term" value="C:cytoplasm"/>
    <property type="evidence" value="ECO:0007669"/>
    <property type="project" value="UniProtKB-SubCell"/>
</dbReference>
<evidence type="ECO:0000256" key="4">
    <source>
        <dbReference type="ARBA" id="ARBA00022723"/>
    </source>
</evidence>
<feature type="compositionally biased region" description="Basic and acidic residues" evidence="8">
    <location>
        <begin position="811"/>
        <end position="820"/>
    </location>
</feature>
<organism evidence="10 11">
    <name type="scientific">Podarcis lilfordi</name>
    <name type="common">Lilford's wall lizard</name>
    <dbReference type="NCBI Taxonomy" id="74358"/>
    <lineage>
        <taxon>Eukaryota</taxon>
        <taxon>Metazoa</taxon>
        <taxon>Chordata</taxon>
        <taxon>Craniata</taxon>
        <taxon>Vertebrata</taxon>
        <taxon>Euteleostomi</taxon>
        <taxon>Lepidosauria</taxon>
        <taxon>Squamata</taxon>
        <taxon>Bifurcata</taxon>
        <taxon>Unidentata</taxon>
        <taxon>Episquamata</taxon>
        <taxon>Laterata</taxon>
        <taxon>Lacertibaenia</taxon>
        <taxon>Lacertidae</taxon>
        <taxon>Podarcis</taxon>
    </lineage>
</organism>
<dbReference type="PANTHER" id="PTHR12932">
    <property type="entry name" value="P25 ALPHA-RELATED"/>
    <property type="match status" value="1"/>
</dbReference>
<dbReference type="Pfam" id="PF05517">
    <property type="entry name" value="p25-alpha"/>
    <property type="match status" value="1"/>
</dbReference>
<dbReference type="GO" id="GO:0032273">
    <property type="term" value="P:positive regulation of protein polymerization"/>
    <property type="evidence" value="ECO:0007669"/>
    <property type="project" value="TreeGrafter"/>
</dbReference>
<dbReference type="InterPro" id="IPR036236">
    <property type="entry name" value="Znf_C2H2_sf"/>
</dbReference>
<dbReference type="FunFam" id="1.10.238.10:FF:000057">
    <property type="entry name" value="Tubulin polymerization-promoting protein family member 3"/>
    <property type="match status" value="1"/>
</dbReference>
<evidence type="ECO:0000256" key="7">
    <source>
        <dbReference type="PROSITE-ProRule" id="PRU00042"/>
    </source>
</evidence>
<dbReference type="SUPFAM" id="SSF47473">
    <property type="entry name" value="EF-hand"/>
    <property type="match status" value="1"/>
</dbReference>
<feature type="domain" description="C2H2-type" evidence="9">
    <location>
        <begin position="636"/>
        <end position="663"/>
    </location>
</feature>
<dbReference type="InterPro" id="IPR008907">
    <property type="entry name" value="TPP/p25"/>
</dbReference>
<feature type="domain" description="C2H2-type" evidence="9">
    <location>
        <begin position="122"/>
        <end position="149"/>
    </location>
</feature>
<reference evidence="10" key="1">
    <citation type="submission" date="2022-12" db="EMBL/GenBank/DDBJ databases">
        <authorList>
            <person name="Alioto T."/>
            <person name="Alioto T."/>
            <person name="Gomez Garrido J."/>
        </authorList>
    </citation>
    <scope>NUCLEOTIDE SEQUENCE</scope>
</reference>
<dbReference type="GO" id="GO:0005874">
    <property type="term" value="C:microtubule"/>
    <property type="evidence" value="ECO:0007669"/>
    <property type="project" value="TreeGrafter"/>
</dbReference>
<dbReference type="Gene3D" id="1.10.238.10">
    <property type="entry name" value="EF-hand"/>
    <property type="match status" value="1"/>
</dbReference>
<protein>
    <submittedName>
        <fullName evidence="10">Polymerization-promoting family member 2-like</fullName>
    </submittedName>
</protein>
<comment type="subcellular location">
    <subcellularLocation>
        <location evidence="1">Cytoplasm</location>
    </subcellularLocation>
</comment>
<dbReference type="SMART" id="SM00355">
    <property type="entry name" value="ZnF_C2H2"/>
    <property type="match status" value="9"/>
</dbReference>
<dbReference type="GO" id="GO:0001578">
    <property type="term" value="P:microtubule bundle formation"/>
    <property type="evidence" value="ECO:0007669"/>
    <property type="project" value="TreeGrafter"/>
</dbReference>
<comment type="similarity">
    <text evidence="2">Belongs to the TPPP family.</text>
</comment>
<evidence type="ECO:0000256" key="8">
    <source>
        <dbReference type="SAM" id="MobiDB-lite"/>
    </source>
</evidence>
<dbReference type="EMBL" id="OX395138">
    <property type="protein sequence ID" value="CAI5790536.1"/>
    <property type="molecule type" value="Genomic_DNA"/>
</dbReference>
<evidence type="ECO:0000256" key="5">
    <source>
        <dbReference type="ARBA" id="ARBA00022771"/>
    </source>
</evidence>
<accession>A0AA35L651</accession>
<dbReference type="AlphaFoldDB" id="A0AA35L651"/>
<evidence type="ECO:0000259" key="9">
    <source>
        <dbReference type="PROSITE" id="PS50157"/>
    </source>
</evidence>
<dbReference type="Pfam" id="PF00096">
    <property type="entry name" value="zf-C2H2"/>
    <property type="match status" value="1"/>
</dbReference>
<feature type="domain" description="C2H2-type" evidence="9">
    <location>
        <begin position="278"/>
        <end position="305"/>
    </location>
</feature>
<evidence type="ECO:0000256" key="1">
    <source>
        <dbReference type="ARBA" id="ARBA00004496"/>
    </source>
</evidence>
<evidence type="ECO:0000256" key="3">
    <source>
        <dbReference type="ARBA" id="ARBA00022490"/>
    </source>
</evidence>
<dbReference type="InterPro" id="IPR011992">
    <property type="entry name" value="EF-hand-dom_pair"/>
</dbReference>
<proteinExistence type="inferred from homology"/>
<feature type="domain" description="C2H2-type" evidence="9">
    <location>
        <begin position="161"/>
        <end position="194"/>
    </location>
</feature>
<dbReference type="GO" id="GO:0008270">
    <property type="term" value="F:zinc ion binding"/>
    <property type="evidence" value="ECO:0007669"/>
    <property type="project" value="UniProtKB-KW"/>
</dbReference>
<feature type="domain" description="C2H2-type" evidence="9">
    <location>
        <begin position="88"/>
        <end position="111"/>
    </location>
</feature>
<dbReference type="FunFam" id="3.30.160.60:FF:000446">
    <property type="entry name" value="Zinc finger protein"/>
    <property type="match status" value="1"/>
</dbReference>
<dbReference type="PROSITE" id="PS00028">
    <property type="entry name" value="ZINC_FINGER_C2H2_1"/>
    <property type="match status" value="4"/>
</dbReference>
<dbReference type="GO" id="GO:0015631">
    <property type="term" value="F:tubulin binding"/>
    <property type="evidence" value="ECO:0007669"/>
    <property type="project" value="InterPro"/>
</dbReference>
<feature type="region of interest" description="Disordered" evidence="8">
    <location>
        <begin position="371"/>
        <end position="391"/>
    </location>
</feature>
<evidence type="ECO:0000256" key="6">
    <source>
        <dbReference type="ARBA" id="ARBA00022833"/>
    </source>
</evidence>
<feature type="domain" description="C2H2-type" evidence="9">
    <location>
        <begin position="49"/>
        <end position="76"/>
    </location>
</feature>
<evidence type="ECO:0000256" key="2">
    <source>
        <dbReference type="ARBA" id="ARBA00010994"/>
    </source>
</evidence>
<name>A0AA35L651_9SAUR</name>
<sequence length="852" mass="94163">MNQHSQSKKSFSCENCGKSFQWPSDFARHELACRRRLRTDKSIQSQKSYVCETCGENIQSSTNLAHHKCSCSGGKIKTDQNTPSKASYICGLCGKNFQCRSDLARHKLPCHRRTLRTSKKSYACEKCGKNFQSSTVLACHKCSSCGEKVKTVQNSPAKASHICRLCGRNFRWPSDLARHEPACRRRTLRTGKSTQSQKSYTCEKCGENVQSITKLAHHKYSCCHGKVKTGQNSPSKASHICGLCGRNFRWPSDLARHEPACRRRTLRTGKSTQSQKSYVCEKCGKNIQSITKLAHHKRSCCGEKVKTHQNSPSKASYTSCLCGKNFQWPSDLTRHANTHSGKALTEQSTASKELDICDHTGEGFDSLAQHKLSHPRGEQQIEAPGHNSQTAEQSISIHKPFLCDQCGQGFPWLSDLIQHLIVHPGEQLYGCDVSHLQPIKNNESHQEKNKEEGQSNCEEDVPVENISGEYLQHFPPLCSGEPCKPLACQKACECGKCHFRAHSDPEVLPPNIVWEIGVEGLPHPLFQMQPSESGYGGTDGENVNPQPTELSPFRVDIKPSTELTPILSSREAVSVECTVPSTSRGLQRKALTESITSSTGQPQAVASQHPKVPRFLSTPSLLMEGSSSLVEGDKPYACPKCPKQFSLTSYLSKHLLTHRAGKPYKCSTCKHTGPRPSASPVVGNMSELEKTFRKFAVYGDTSSSGNEITGKNFSKMLKECDVMDGKFVTSTDVDIVFNKVKTKGARNMNYIEFQQAVKELSRKRFQAKSPEEALLATYQLMEGKEPASTGTKSTAASVVERLTDTSKYTGSHKERFDATGKGKGLAGRTDPVESHTGYVSAYKGAGTYDKYH</sequence>
<dbReference type="Gene3D" id="3.30.160.60">
    <property type="entry name" value="Classic Zinc Finger"/>
    <property type="match status" value="6"/>
</dbReference>
<feature type="domain" description="C2H2-type" evidence="9">
    <location>
        <begin position="11"/>
        <end position="30"/>
    </location>
</feature>
<gene>
    <name evidence="10" type="ORF">PODLI_1B004833</name>
</gene>